<accession>A0ABU1NQG0</accession>
<organism evidence="3 4">
    <name type="scientific">Paenibacillus qinlingensis</name>
    <dbReference type="NCBI Taxonomy" id="1837343"/>
    <lineage>
        <taxon>Bacteria</taxon>
        <taxon>Bacillati</taxon>
        <taxon>Bacillota</taxon>
        <taxon>Bacilli</taxon>
        <taxon>Bacillales</taxon>
        <taxon>Paenibacillaceae</taxon>
        <taxon>Paenibacillus</taxon>
    </lineage>
</organism>
<name>A0ABU1NQG0_9BACL</name>
<evidence type="ECO:0000313" key="3">
    <source>
        <dbReference type="EMBL" id="MDR6549717.1"/>
    </source>
</evidence>
<dbReference type="EMBL" id="JAVDSB010000001">
    <property type="protein sequence ID" value="MDR6549717.1"/>
    <property type="molecule type" value="Genomic_DNA"/>
</dbReference>
<dbReference type="InterPro" id="IPR036465">
    <property type="entry name" value="vWFA_dom_sf"/>
</dbReference>
<evidence type="ECO:0000313" key="4">
    <source>
        <dbReference type="Proteomes" id="UP001267290"/>
    </source>
</evidence>
<reference evidence="3 4" key="1">
    <citation type="submission" date="2023-07" db="EMBL/GenBank/DDBJ databases">
        <title>Sorghum-associated microbial communities from plants grown in Nebraska, USA.</title>
        <authorList>
            <person name="Schachtman D."/>
        </authorList>
    </citation>
    <scope>NUCLEOTIDE SEQUENCE [LARGE SCALE GENOMIC DNA]</scope>
    <source>
        <strain evidence="3 4">CC258</strain>
    </source>
</reference>
<dbReference type="InterPro" id="IPR002035">
    <property type="entry name" value="VWF_A"/>
</dbReference>
<feature type="region of interest" description="Disordered" evidence="1">
    <location>
        <begin position="340"/>
        <end position="366"/>
    </location>
</feature>
<dbReference type="InterPro" id="IPR025861">
    <property type="entry name" value="CobT_VWA_dom"/>
</dbReference>
<dbReference type="SUPFAM" id="SSF53300">
    <property type="entry name" value="vWA-like"/>
    <property type="match status" value="1"/>
</dbReference>
<dbReference type="PANTHER" id="PTHR41248">
    <property type="entry name" value="NORD PROTEIN"/>
    <property type="match status" value="1"/>
</dbReference>
<dbReference type="PANTHER" id="PTHR41248:SF1">
    <property type="entry name" value="NORD PROTEIN"/>
    <property type="match status" value="1"/>
</dbReference>
<proteinExistence type="predicted"/>
<gene>
    <name evidence="3" type="ORF">J2736_000900</name>
</gene>
<sequence>MQPYSIQLKRYCNAMFVGSLSRLDDKIDAMLHMQLVDLARLFTKRGKLEVEAAYHAHYDESARQMTVSQFWWDYPLRDKTAGMKSDVYLRCLGSAWFTGSEAVTAYLHYCTQAKFPKLANSLFALCEDMRLERICRSQRPGTGAVFVHRHRILSGYFFHKLRTHIGKAELADAALLLVYGWFTGKAWQQELPDSSIGSELSSHLPGLYDLLEQVEEAAHTADVAVLCERMHNMLSAWLERDAASAYFWTQQGSGIATPLAADYKGELKRAKRLANEDVLPKQEGERQLPGQERLPTWHRESSDRSPGLLRFELERGARTAAQGSAPREGDAADQALAITQGRSQRAQRTGAAAERRQGTSVPASAGHGEAEVAAYATATWLAPERPTAAQEDGFRRLSERAAPLAKPLQRAIRRTLEQKRIAPRGDRLFGRLDKRLTRAVTQERPRLFYKKRAPVPQLDAAFALLVDCSASMYDKMDETKLGLVLFHETLQNLRIPHEIVGFWEDADRVTEQEAPNLFQVALDFDSCLAASSGAALMQLEPQQDNRDGFAIREMTKRLLRRTERQRILLVFSDGEPSAANYNDVGILDTHEAVLQARRLGVEVISVFLANGTVHETQRNAMRNMYGRSSIVVPHVEELHEQLVPILRKLLLKSIST</sequence>
<feature type="region of interest" description="Disordered" evidence="1">
    <location>
        <begin position="274"/>
        <end position="307"/>
    </location>
</feature>
<dbReference type="SMART" id="SM00327">
    <property type="entry name" value="VWA"/>
    <property type="match status" value="1"/>
</dbReference>
<feature type="compositionally biased region" description="Basic and acidic residues" evidence="1">
    <location>
        <begin position="274"/>
        <end position="286"/>
    </location>
</feature>
<dbReference type="InterPro" id="IPR051928">
    <property type="entry name" value="NorD/CobT"/>
</dbReference>
<evidence type="ECO:0000259" key="2">
    <source>
        <dbReference type="SMART" id="SM00327"/>
    </source>
</evidence>
<evidence type="ECO:0000256" key="1">
    <source>
        <dbReference type="SAM" id="MobiDB-lite"/>
    </source>
</evidence>
<dbReference type="Gene3D" id="3.40.50.410">
    <property type="entry name" value="von Willebrand factor, type A domain"/>
    <property type="match status" value="1"/>
</dbReference>
<dbReference type="Proteomes" id="UP001267290">
    <property type="component" value="Unassembled WGS sequence"/>
</dbReference>
<feature type="domain" description="VWFA" evidence="2">
    <location>
        <begin position="459"/>
        <end position="650"/>
    </location>
</feature>
<comment type="caution">
    <text evidence="3">The sequence shown here is derived from an EMBL/GenBank/DDBJ whole genome shotgun (WGS) entry which is preliminary data.</text>
</comment>
<protein>
    <submittedName>
        <fullName evidence="3">Nitric oxide reductase activation protein</fullName>
    </submittedName>
</protein>
<keyword evidence="4" id="KW-1185">Reference proteome</keyword>
<dbReference type="CDD" id="cd01454">
    <property type="entry name" value="vWA_norD_type"/>
    <property type="match status" value="1"/>
</dbReference>
<dbReference type="Pfam" id="PF11775">
    <property type="entry name" value="CobT_C"/>
    <property type="match status" value="1"/>
</dbReference>